<dbReference type="InterPro" id="IPR008969">
    <property type="entry name" value="CarboxyPept-like_regulatory"/>
</dbReference>
<keyword evidence="7" id="KW-0675">Receptor</keyword>
<feature type="chain" id="PRO_5013601242" evidence="5">
    <location>
        <begin position="19"/>
        <end position="792"/>
    </location>
</feature>
<dbReference type="InterPro" id="IPR036942">
    <property type="entry name" value="Beta-barrel_TonB_sf"/>
</dbReference>
<protein>
    <submittedName>
        <fullName evidence="7">TonB-dependent outer membrane receptor</fullName>
    </submittedName>
</protein>
<dbReference type="KEGG" id="tmar:MARIT_1417"/>
<dbReference type="Gene3D" id="2.40.170.20">
    <property type="entry name" value="TonB-dependent receptor, beta-barrel domain"/>
    <property type="match status" value="1"/>
</dbReference>
<evidence type="ECO:0000256" key="3">
    <source>
        <dbReference type="ARBA" id="ARBA00023237"/>
    </source>
</evidence>
<sequence>MKKLFFMILICYSYSVFSQQGSISGSIIDAKTKIPLSYVNIICKEKNNIINGGITNEKGNFTIKKLPLKNISLEIQFIGYLPIYKNVLLSKENSHFDLGTINLEENATALDEIEIRAETTTITQKIDKKVVAIGKDLTAAGTNSFEMLQTIPSIGIDYLNNEVTFKGSSNVRILVNGKPSNLNSSELLKSIPSINIKTVELISNPSAKYNPEGMSGIINIILKKNIEIGFNGTITTGIEHSKNTRPNGALNLNYRAGIFNFYTNYALDFGSSETDYILNRKDKKVHQLLDHLNEYTDHNLKIGADIYLDKKNTFSIYSSQYFSNSDFYTDGYIYENTVLKLRTPNLSRYNSSESAYNLDYKLDLDENGHHLEVELNYSTNKNPEKAINKEVISPDSKLYNYTSNITDDRNTWLMNLDYIKPFKKGKLELGLEARIHNTFNEIITDQEITTFQNPSTPKGNTKFNYDRSIYSAYINYNGKFNKFSFQSGLRMEQFNVTGNFSNTRQINSQLYSDNIFNIYPSFYFNYSPSNKHDFQLSYSRRVDRPGIQQVTPIQEFTSPYIISVGNQELAPQYSNSFELNYTRNFKGGYFTFNGFFREISDQIGRNIILDEFNKDIQYISHQNYNQSNSYGLEAYLSLKPTKWWSFSPSFDLYVQDRFGILNTQKIAIENTVFKGTIVNRFKISKRLKLQLIGLYKSKSEGIQFTVDPFYLVNISAKLAVLNNKGNITFRATDIFNTLDYTFSSNSPFPQEGFYILEQDAIYFGFSYHFGSGKSKKRNRKKRAKNETRGGIL</sequence>
<keyword evidence="3" id="KW-0998">Cell outer membrane</keyword>
<dbReference type="GeneID" id="47722940"/>
<dbReference type="SUPFAM" id="SSF49464">
    <property type="entry name" value="Carboxypeptidase regulatory domain-like"/>
    <property type="match status" value="1"/>
</dbReference>
<gene>
    <name evidence="7" type="ORF">MARIT_1417</name>
</gene>
<feature type="region of interest" description="Disordered" evidence="4">
    <location>
        <begin position="771"/>
        <end position="792"/>
    </location>
</feature>
<dbReference type="Pfam" id="PF13715">
    <property type="entry name" value="CarbopepD_reg_2"/>
    <property type="match status" value="1"/>
</dbReference>
<evidence type="ECO:0000313" key="7">
    <source>
        <dbReference type="EMBL" id="SFZ82051.1"/>
    </source>
</evidence>
<name>A0A2H1E9E8_9FLAO</name>
<dbReference type="Gene3D" id="2.170.130.10">
    <property type="entry name" value="TonB-dependent receptor, plug domain"/>
    <property type="match status" value="1"/>
</dbReference>
<dbReference type="STRING" id="1349785.GCA_000509405_00810"/>
<keyword evidence="2" id="KW-0472">Membrane</keyword>
<dbReference type="OrthoDB" id="8764943at2"/>
<proteinExistence type="predicted"/>
<evidence type="ECO:0000256" key="2">
    <source>
        <dbReference type="ARBA" id="ARBA00023136"/>
    </source>
</evidence>
<comment type="subcellular location">
    <subcellularLocation>
        <location evidence="1">Cell outer membrane</location>
    </subcellularLocation>
</comment>
<dbReference type="EMBL" id="LT634361">
    <property type="protein sequence ID" value="SFZ82051.1"/>
    <property type="molecule type" value="Genomic_DNA"/>
</dbReference>
<evidence type="ECO:0000256" key="5">
    <source>
        <dbReference type="SAM" id="SignalP"/>
    </source>
</evidence>
<dbReference type="InterPro" id="IPR037066">
    <property type="entry name" value="Plug_dom_sf"/>
</dbReference>
<dbReference type="GO" id="GO:0009279">
    <property type="term" value="C:cell outer membrane"/>
    <property type="evidence" value="ECO:0007669"/>
    <property type="project" value="UniProtKB-SubCell"/>
</dbReference>
<dbReference type="SUPFAM" id="SSF56935">
    <property type="entry name" value="Porins"/>
    <property type="match status" value="1"/>
</dbReference>
<evidence type="ECO:0000256" key="4">
    <source>
        <dbReference type="SAM" id="MobiDB-lite"/>
    </source>
</evidence>
<dbReference type="AlphaFoldDB" id="A0A2H1E9E8"/>
<feature type="domain" description="Outer membrane protein beta-barrel" evidence="6">
    <location>
        <begin position="363"/>
        <end position="767"/>
    </location>
</feature>
<keyword evidence="8" id="KW-1185">Reference proteome</keyword>
<dbReference type="RefSeq" id="WP_100211115.1">
    <property type="nucleotide sequence ID" value="NZ_CP138495.1"/>
</dbReference>
<evidence type="ECO:0000313" key="8">
    <source>
        <dbReference type="Proteomes" id="UP000231564"/>
    </source>
</evidence>
<dbReference type="PANTHER" id="PTHR40980:SF4">
    <property type="entry name" value="TONB-DEPENDENT RECEPTOR-LIKE BETA-BARREL DOMAIN-CONTAINING PROTEIN"/>
    <property type="match status" value="1"/>
</dbReference>
<feature type="compositionally biased region" description="Basic residues" evidence="4">
    <location>
        <begin position="773"/>
        <end position="783"/>
    </location>
</feature>
<dbReference type="Proteomes" id="UP000231564">
    <property type="component" value="Chromosome MARIT"/>
</dbReference>
<keyword evidence="5" id="KW-0732">Signal</keyword>
<dbReference type="PANTHER" id="PTHR40980">
    <property type="entry name" value="PLUG DOMAIN-CONTAINING PROTEIN"/>
    <property type="match status" value="1"/>
</dbReference>
<evidence type="ECO:0000259" key="6">
    <source>
        <dbReference type="Pfam" id="PF14905"/>
    </source>
</evidence>
<accession>A0A2H1E9E8</accession>
<organism evidence="7 8">
    <name type="scientific">Tenacibaculum maritimum NCIMB 2154</name>
    <dbReference type="NCBI Taxonomy" id="1349785"/>
    <lineage>
        <taxon>Bacteria</taxon>
        <taxon>Pseudomonadati</taxon>
        <taxon>Bacteroidota</taxon>
        <taxon>Flavobacteriia</taxon>
        <taxon>Flavobacteriales</taxon>
        <taxon>Flavobacteriaceae</taxon>
        <taxon>Tenacibaculum</taxon>
    </lineage>
</organism>
<evidence type="ECO:0000256" key="1">
    <source>
        <dbReference type="ARBA" id="ARBA00004442"/>
    </source>
</evidence>
<dbReference type="InterPro" id="IPR041700">
    <property type="entry name" value="OMP_b-brl_3"/>
</dbReference>
<reference evidence="7 8" key="1">
    <citation type="submission" date="2016-11" db="EMBL/GenBank/DDBJ databases">
        <authorList>
            <person name="Jaros S."/>
            <person name="Januszkiewicz K."/>
            <person name="Wedrychowicz H."/>
        </authorList>
    </citation>
    <scope>NUCLEOTIDE SEQUENCE [LARGE SCALE GENOMIC DNA]</scope>
    <source>
        <strain evidence="7">NCIMB 2154T</strain>
    </source>
</reference>
<feature type="signal peptide" evidence="5">
    <location>
        <begin position="1"/>
        <end position="18"/>
    </location>
</feature>
<dbReference type="Pfam" id="PF14905">
    <property type="entry name" value="OMP_b-brl_3"/>
    <property type="match status" value="1"/>
</dbReference>